<protein>
    <recommendedName>
        <fullName evidence="1">protein-disulfide reductase</fullName>
        <ecNumber evidence="1">1.8.1.8</ecNumber>
    </recommendedName>
</protein>
<evidence type="ECO:0000256" key="4">
    <source>
        <dbReference type="ARBA" id="ARBA00023027"/>
    </source>
</evidence>
<feature type="domain" description="Thioredoxin" evidence="9">
    <location>
        <begin position="609"/>
        <end position="784"/>
    </location>
</feature>
<reference evidence="10" key="1">
    <citation type="submission" date="2023-08" db="EMBL/GenBank/DDBJ databases">
        <title>A de novo genome assembly of Solanum verrucosum Schlechtendal, a Mexican diploid species geographically isolated from the other diploid A-genome species in potato relatives.</title>
        <authorList>
            <person name="Hosaka K."/>
        </authorList>
    </citation>
    <scope>NUCLEOTIDE SEQUENCE</scope>
    <source>
        <tissue evidence="10">Young leaves</tissue>
    </source>
</reference>
<evidence type="ECO:0000256" key="8">
    <source>
        <dbReference type="SAM" id="MobiDB-lite"/>
    </source>
</evidence>
<accession>A0AAF0QX65</accession>
<organism evidence="10 11">
    <name type="scientific">Solanum verrucosum</name>
    <dbReference type="NCBI Taxonomy" id="315347"/>
    <lineage>
        <taxon>Eukaryota</taxon>
        <taxon>Viridiplantae</taxon>
        <taxon>Streptophyta</taxon>
        <taxon>Embryophyta</taxon>
        <taxon>Tracheophyta</taxon>
        <taxon>Spermatophyta</taxon>
        <taxon>Magnoliopsida</taxon>
        <taxon>eudicotyledons</taxon>
        <taxon>Gunneridae</taxon>
        <taxon>Pentapetalae</taxon>
        <taxon>asterids</taxon>
        <taxon>lamiids</taxon>
        <taxon>Solanales</taxon>
        <taxon>Solanaceae</taxon>
        <taxon>Solanoideae</taxon>
        <taxon>Solaneae</taxon>
        <taxon>Solanum</taxon>
    </lineage>
</organism>
<feature type="region of interest" description="Disordered" evidence="8">
    <location>
        <begin position="568"/>
        <end position="589"/>
    </location>
</feature>
<dbReference type="InterPro" id="IPR013766">
    <property type="entry name" value="Thioredoxin_domain"/>
</dbReference>
<dbReference type="PROSITE" id="PS00194">
    <property type="entry name" value="THIOREDOXIN_1"/>
    <property type="match status" value="1"/>
</dbReference>
<proteinExistence type="inferred from homology"/>
<dbReference type="Proteomes" id="UP001234989">
    <property type="component" value="Chromosome 5"/>
</dbReference>
<comment type="catalytic activity">
    <reaction evidence="7">
        <text>[protein]-dithiol + NADP(+) = [protein]-disulfide + NADPH + H(+)</text>
        <dbReference type="Rhea" id="RHEA:18753"/>
        <dbReference type="Rhea" id="RHEA-COMP:10593"/>
        <dbReference type="Rhea" id="RHEA-COMP:10594"/>
        <dbReference type="ChEBI" id="CHEBI:15378"/>
        <dbReference type="ChEBI" id="CHEBI:29950"/>
        <dbReference type="ChEBI" id="CHEBI:50058"/>
        <dbReference type="ChEBI" id="CHEBI:57783"/>
        <dbReference type="ChEBI" id="CHEBI:58349"/>
        <dbReference type="EC" id="1.8.1.8"/>
    </reaction>
</comment>
<dbReference type="InterPro" id="IPR012336">
    <property type="entry name" value="Thioredoxin-like_fold"/>
</dbReference>
<dbReference type="InterPro" id="IPR004146">
    <property type="entry name" value="DC1"/>
</dbReference>
<dbReference type="GO" id="GO:0004791">
    <property type="term" value="F:thioredoxin-disulfide reductase (NADPH) activity"/>
    <property type="evidence" value="ECO:0007669"/>
    <property type="project" value="InterPro"/>
</dbReference>
<name>A0AAF0QX65_SOLVR</name>
<feature type="domain" description="Thioredoxin" evidence="9">
    <location>
        <begin position="11"/>
        <end position="182"/>
    </location>
</feature>
<dbReference type="InterPro" id="IPR017937">
    <property type="entry name" value="Thioredoxin_CS"/>
</dbReference>
<evidence type="ECO:0000259" key="9">
    <source>
        <dbReference type="PROSITE" id="PS51352"/>
    </source>
</evidence>
<feature type="domain" description="Thioredoxin" evidence="9">
    <location>
        <begin position="344"/>
        <end position="504"/>
    </location>
</feature>
<dbReference type="CDD" id="cd03009">
    <property type="entry name" value="TryX_like_TryX_NRX"/>
    <property type="match status" value="3"/>
</dbReference>
<dbReference type="Pfam" id="PF03107">
    <property type="entry name" value="C1_2"/>
    <property type="match status" value="2"/>
</dbReference>
<evidence type="ECO:0000256" key="6">
    <source>
        <dbReference type="ARBA" id="ARBA00047388"/>
    </source>
</evidence>
<dbReference type="InterPro" id="IPR045870">
    <property type="entry name" value="TryX_NRX_thioredoxin_dom"/>
</dbReference>
<evidence type="ECO:0000313" key="11">
    <source>
        <dbReference type="Proteomes" id="UP001234989"/>
    </source>
</evidence>
<evidence type="ECO:0000256" key="3">
    <source>
        <dbReference type="ARBA" id="ARBA00023002"/>
    </source>
</evidence>
<dbReference type="EC" id="1.8.1.8" evidence="1"/>
<dbReference type="InterPro" id="IPR036249">
    <property type="entry name" value="Thioredoxin-like_sf"/>
</dbReference>
<dbReference type="PANTHER" id="PTHR13871:SF96">
    <property type="entry name" value="THIOREDOXIN DOMAIN-CONTAINING PROTEIN"/>
    <property type="match status" value="1"/>
</dbReference>
<dbReference type="SUPFAM" id="SSF57889">
    <property type="entry name" value="Cysteine-rich domain"/>
    <property type="match status" value="2"/>
</dbReference>
<dbReference type="InterPro" id="IPR046349">
    <property type="entry name" value="C1-like_sf"/>
</dbReference>
<comment type="similarity">
    <text evidence="5">Belongs to the nucleoredoxin family.</text>
</comment>
<dbReference type="EMBL" id="CP133616">
    <property type="protein sequence ID" value="WMV28725.1"/>
    <property type="molecule type" value="Genomic_DNA"/>
</dbReference>
<comment type="catalytic activity">
    <reaction evidence="6">
        <text>[protein]-dithiol + NAD(+) = [protein]-disulfide + NADH + H(+)</text>
        <dbReference type="Rhea" id="RHEA:18749"/>
        <dbReference type="Rhea" id="RHEA-COMP:10593"/>
        <dbReference type="Rhea" id="RHEA-COMP:10594"/>
        <dbReference type="ChEBI" id="CHEBI:15378"/>
        <dbReference type="ChEBI" id="CHEBI:29950"/>
        <dbReference type="ChEBI" id="CHEBI:50058"/>
        <dbReference type="ChEBI" id="CHEBI:57540"/>
        <dbReference type="ChEBI" id="CHEBI:57945"/>
        <dbReference type="EC" id="1.8.1.8"/>
    </reaction>
</comment>
<gene>
    <name evidence="10" type="ORF">MTR67_022110</name>
</gene>
<feature type="compositionally biased region" description="Basic and acidic residues" evidence="8">
    <location>
        <begin position="580"/>
        <end position="589"/>
    </location>
</feature>
<evidence type="ECO:0000256" key="7">
    <source>
        <dbReference type="ARBA" id="ARBA00047804"/>
    </source>
</evidence>
<evidence type="ECO:0000256" key="1">
    <source>
        <dbReference type="ARBA" id="ARBA00012612"/>
    </source>
</evidence>
<dbReference type="SUPFAM" id="SSF52833">
    <property type="entry name" value="Thioredoxin-like"/>
    <property type="match status" value="6"/>
</dbReference>
<dbReference type="AlphaFoldDB" id="A0AAF0QX65"/>
<dbReference type="Pfam" id="PF13905">
    <property type="entry name" value="Thioredoxin_8"/>
    <property type="match status" value="6"/>
</dbReference>
<keyword evidence="4" id="KW-0520">NAD</keyword>
<keyword evidence="11" id="KW-1185">Reference proteome</keyword>
<dbReference type="Gene3D" id="3.40.30.10">
    <property type="entry name" value="Glutaredoxin"/>
    <property type="match status" value="6"/>
</dbReference>
<dbReference type="PANTHER" id="PTHR13871">
    <property type="entry name" value="THIOREDOXIN"/>
    <property type="match status" value="1"/>
</dbReference>
<sequence>MAGENCHDVIKLLGSSDRDFLIRNNGDKVSFNGQALTSHYLSFFHSPRPLVKVKLDTLKEKKIGLYFSASWCGPCKHFTPNLVEAYNGLLPKGDFEIVFLTADKDDESFKEYFSKMPWLAVPFSDSETRKRLNELFAVRGIPHLVILDASGKVVTNSGVEIIVEHGVEGYPFTQEWLSELKEQEETAKREQSLKSILESQSRNYVIAADERKVPIADLEGKIIGLYFSMTSFKGRESFTRKLIEMYDKLKAQEGNFEIVMIPLDDEDEDESFKKEFSRMPWFSLPLKDKTCEKLARYFELSTLPTLVIIGTDGKTLHSNVAEAVEEHGILAYPFTPEKFAVLEQIQKAKLEAQTLESILVTGDHDFVIGKDGEKILVSDLVGKNILLYFSAHWCPPCRAFTPQLKEAYETIKAKNGPLEVIFISSDRDQASFDDYFATMPWLALPFGDERKTYLSRLFKVRGIPALVAVGPSGKTVTTEARSLIMCHGAKAFPFTEERMKEIEAETAEMAKGWPEKIMHKLHEHELLLSKRSGYNCDVCDEAGQIWSFYCEECDFDMHPKCALEEKKESNMDMDTEEDQKDQGKEEQKANEGWICDGEVCFKALPFGDERMQSPFSKFVAYQQDRNGHSIVKSVALIRTQNVLEKKKDNNMDPEVTLSSITGKIVGLYFSGSWCGPCRQFTPKLVEAYESLYPKDDFEIVFISSDKDDESFNEYFVKMPWLAVPFSDAEARKNLKQLFKVRAIPHLVILDGTGKVLSNDGVKFIKHFGPEAYPFTSERINYLRLEEERAKENQSLRSLLVYGSRDFLILNEEKKIFVSELEGKTVCLYFGTGTHRGCINFTLKLAEVYEKLKGNNFEIVLISLDEKYEDFKESFEAMPWLALPFKDKNCERLIQYFEHKFLPQLVVLSPDGKTLQQNAVKFVEEYGDEAFPFTQEKLVTLANLKKKKLEAQTLESILVTADRDFVISNGGLKVPVHKLVGNNIVLYFAASWSLPSREFQPKLVTAYHEIKKKDGTFEVIFISSDQDEPSFNNIFSSMPWLALPYDDERRSFLSRRFNIVGIPVAIAISPNGCTVNTQVRQLLETHGAGAYPFTEEHIKNLQQQLDKNTTGWPKKDRNEIHNEHELALIHQQVYLCSGCKEMGYGWAFFCKRCDYGLHPKCAPKQEEMN</sequence>
<keyword evidence="2" id="KW-0677">Repeat</keyword>
<dbReference type="InterPro" id="IPR052259">
    <property type="entry name" value="Nucleoredoxin-like"/>
</dbReference>
<dbReference type="PROSITE" id="PS51352">
    <property type="entry name" value="THIOREDOXIN_2"/>
    <property type="match status" value="3"/>
</dbReference>
<keyword evidence="3" id="KW-0560">Oxidoreductase</keyword>
<evidence type="ECO:0000313" key="10">
    <source>
        <dbReference type="EMBL" id="WMV28725.1"/>
    </source>
</evidence>
<evidence type="ECO:0000256" key="2">
    <source>
        <dbReference type="ARBA" id="ARBA00022737"/>
    </source>
</evidence>
<evidence type="ECO:0000256" key="5">
    <source>
        <dbReference type="ARBA" id="ARBA00025782"/>
    </source>
</evidence>